<gene>
    <name evidence="3" type="ORF">U6N30_13595</name>
</gene>
<dbReference type="InterPro" id="IPR019606">
    <property type="entry name" value="GerMN"/>
</dbReference>
<dbReference type="RefSeq" id="WP_324277687.1">
    <property type="nucleotide sequence ID" value="NZ_CP141261.1"/>
</dbReference>
<dbReference type="Proteomes" id="UP001324287">
    <property type="component" value="Chromosome"/>
</dbReference>
<proteinExistence type="predicted"/>
<protein>
    <submittedName>
        <fullName evidence="3">GerMN domain-containing protein</fullName>
    </submittedName>
</protein>
<dbReference type="SMART" id="SM00909">
    <property type="entry name" value="Germane"/>
    <property type="match status" value="1"/>
</dbReference>
<evidence type="ECO:0000259" key="2">
    <source>
        <dbReference type="SMART" id="SM00909"/>
    </source>
</evidence>
<feature type="domain" description="GerMN" evidence="2">
    <location>
        <begin position="23"/>
        <end position="114"/>
    </location>
</feature>
<dbReference type="Pfam" id="PF10646">
    <property type="entry name" value="Germane"/>
    <property type="match status" value="1"/>
</dbReference>
<accession>A0ABZ1B6E0</accession>
<evidence type="ECO:0000313" key="3">
    <source>
        <dbReference type="EMBL" id="WRL66373.1"/>
    </source>
</evidence>
<evidence type="ECO:0000313" key="4">
    <source>
        <dbReference type="Proteomes" id="UP001324287"/>
    </source>
</evidence>
<reference evidence="3 4" key="1">
    <citation type="submission" date="2023-12" db="EMBL/GenBank/DDBJ databases">
        <title>Blastococcus brunescens sp. nov., an actonobacterium isolated from sandstone collected in sahara desert.</title>
        <authorList>
            <person name="Gtari M."/>
            <person name="Ghodhbane F."/>
        </authorList>
    </citation>
    <scope>NUCLEOTIDE SEQUENCE [LARGE SCALE GENOMIC DNA]</scope>
    <source>
        <strain evidence="3 4">BMG 8361</strain>
    </source>
</reference>
<keyword evidence="4" id="KW-1185">Reference proteome</keyword>
<name>A0ABZ1B6E0_9ACTN</name>
<feature type="compositionally biased region" description="Basic residues" evidence="1">
    <location>
        <begin position="170"/>
        <end position="190"/>
    </location>
</feature>
<sequence length="190" mass="19854">MNVYLIRGARLTPASRPHPEPGVDASLELLAAGPTRAEVLEQGLRTALPPQSLVPDPSATEDAVLTIAVTRDFTDISGLSQLLAVAQVVWTVTELPEVSRVRLTAEGRPIEVPTDAGLTDQAVGRDDYGSAAPTQPTPSPVAPRQDEPPGASDPAGPGAGTPPPAAPTTGRRHRPVRSSPLRRRRDAIGP</sequence>
<dbReference type="EMBL" id="CP141261">
    <property type="protein sequence ID" value="WRL66373.1"/>
    <property type="molecule type" value="Genomic_DNA"/>
</dbReference>
<organism evidence="3 4">
    <name type="scientific">Blastococcus brunescens</name>
    <dbReference type="NCBI Taxonomy" id="1564165"/>
    <lineage>
        <taxon>Bacteria</taxon>
        <taxon>Bacillati</taxon>
        <taxon>Actinomycetota</taxon>
        <taxon>Actinomycetes</taxon>
        <taxon>Geodermatophilales</taxon>
        <taxon>Geodermatophilaceae</taxon>
        <taxon>Blastococcus</taxon>
    </lineage>
</organism>
<feature type="region of interest" description="Disordered" evidence="1">
    <location>
        <begin position="112"/>
        <end position="190"/>
    </location>
</feature>
<evidence type="ECO:0000256" key="1">
    <source>
        <dbReference type="SAM" id="MobiDB-lite"/>
    </source>
</evidence>